<dbReference type="PANTHER" id="PTHR34309:SF1">
    <property type="entry name" value="PROTEIN GLCG"/>
    <property type="match status" value="1"/>
</dbReference>
<dbReference type="AlphaFoldDB" id="A0A099K972"/>
<dbReference type="Gene3D" id="3.30.450.150">
    <property type="entry name" value="Haem-degrading domain"/>
    <property type="match status" value="1"/>
</dbReference>
<dbReference type="RefSeq" id="WP_033084567.1">
    <property type="nucleotide sequence ID" value="NZ_JQEC01000074.1"/>
</dbReference>
<organism evidence="1 2">
    <name type="scientific">Colwellia psychrerythraea</name>
    <name type="common">Vibrio psychroerythus</name>
    <dbReference type="NCBI Taxonomy" id="28229"/>
    <lineage>
        <taxon>Bacteria</taxon>
        <taxon>Pseudomonadati</taxon>
        <taxon>Pseudomonadota</taxon>
        <taxon>Gammaproteobacteria</taxon>
        <taxon>Alteromonadales</taxon>
        <taxon>Colwelliaceae</taxon>
        <taxon>Colwellia</taxon>
    </lineage>
</organism>
<dbReference type="Proteomes" id="UP000029868">
    <property type="component" value="Unassembled WGS sequence"/>
</dbReference>
<dbReference type="InterPro" id="IPR005624">
    <property type="entry name" value="PduO/GlcC-like"/>
</dbReference>
<evidence type="ECO:0008006" key="3">
    <source>
        <dbReference type="Google" id="ProtNLM"/>
    </source>
</evidence>
<dbReference type="PANTHER" id="PTHR34309">
    <property type="entry name" value="SLR1406 PROTEIN"/>
    <property type="match status" value="1"/>
</dbReference>
<dbReference type="InterPro" id="IPR052517">
    <property type="entry name" value="GlcG_carb_metab_protein"/>
</dbReference>
<evidence type="ECO:0000313" key="1">
    <source>
        <dbReference type="EMBL" id="KGJ86845.1"/>
    </source>
</evidence>
<dbReference type="PATRIC" id="fig|28229.3.peg.4661"/>
<dbReference type="Pfam" id="PF03928">
    <property type="entry name" value="HbpS-like"/>
    <property type="match status" value="1"/>
</dbReference>
<proteinExistence type="predicted"/>
<dbReference type="InterPro" id="IPR038084">
    <property type="entry name" value="PduO/GlcC-like_sf"/>
</dbReference>
<dbReference type="EMBL" id="JQEC01000074">
    <property type="protein sequence ID" value="KGJ86845.1"/>
    <property type="molecule type" value="Genomic_DNA"/>
</dbReference>
<accession>A0A099K972</accession>
<gene>
    <name evidence="1" type="ORF">GAB14E_4672</name>
</gene>
<name>A0A099K972_COLPS</name>
<comment type="caution">
    <text evidence="1">The sequence shown here is derived from an EMBL/GenBank/DDBJ whole genome shotgun (WGS) entry which is preliminary data.</text>
</comment>
<dbReference type="OrthoDB" id="9800768at2"/>
<evidence type="ECO:0000313" key="2">
    <source>
        <dbReference type="Proteomes" id="UP000029868"/>
    </source>
</evidence>
<dbReference type="SUPFAM" id="SSF143744">
    <property type="entry name" value="GlcG-like"/>
    <property type="match status" value="1"/>
</dbReference>
<protein>
    <recommendedName>
        <fullName evidence="3">Glycolate utilization protein</fullName>
    </recommendedName>
</protein>
<sequence length="131" mass="13560">MNTLTLAQTEHLINKAISKAELLNIMVNIAIVDSAGYLINFKRMDGAQLGPIDIAIKKAKTSALFGKPCHVLGEKSQPGGALYQIEQSNNGLITFAGGLPIFNANGAVVAAIGVSGSTIENDLVVAQAAIA</sequence>
<reference evidence="1 2" key="1">
    <citation type="submission" date="2014-08" db="EMBL/GenBank/DDBJ databases">
        <title>Genomic and Phenotypic Diversity of Colwellia psychrerythraea strains from Disparate Marine Basins.</title>
        <authorList>
            <person name="Techtmann S.M."/>
            <person name="Stelling S.C."/>
            <person name="Utturkar S.M."/>
            <person name="Alshibli N."/>
            <person name="Harris A."/>
            <person name="Brown S.D."/>
            <person name="Hazen T.C."/>
        </authorList>
    </citation>
    <scope>NUCLEOTIDE SEQUENCE [LARGE SCALE GENOMIC DNA]</scope>
    <source>
        <strain evidence="1 2">GAB14E</strain>
    </source>
</reference>